<dbReference type="Proteomes" id="UP000665181">
    <property type="component" value="Unassembled WGS sequence"/>
</dbReference>
<dbReference type="SUPFAM" id="SSF47413">
    <property type="entry name" value="lambda repressor-like DNA-binding domains"/>
    <property type="match status" value="1"/>
</dbReference>
<dbReference type="InterPro" id="IPR010982">
    <property type="entry name" value="Lambda_DNA-bd_dom_sf"/>
</dbReference>
<evidence type="ECO:0000313" key="3">
    <source>
        <dbReference type="Proteomes" id="UP000665181"/>
    </source>
</evidence>
<name>A0A8I2B817_BACIU</name>
<sequence length="75" mass="8755">MKYWLRKKREDANLTQEQLAIKVGIARSTYGAIETGERNVRPHVAKKIANILDFDWTLFFEEECHEMKNGDLESA</sequence>
<dbReference type="Gene3D" id="1.10.260.40">
    <property type="entry name" value="lambda repressor-like DNA-binding domains"/>
    <property type="match status" value="1"/>
</dbReference>
<evidence type="ECO:0000256" key="1">
    <source>
        <dbReference type="ARBA" id="ARBA00023125"/>
    </source>
</evidence>
<dbReference type="PROSITE" id="PS50943">
    <property type="entry name" value="HTH_CROC1"/>
    <property type="match status" value="1"/>
</dbReference>
<dbReference type="CDD" id="cd00093">
    <property type="entry name" value="HTH_XRE"/>
    <property type="match status" value="1"/>
</dbReference>
<comment type="caution">
    <text evidence="2">The sequence shown here is derived from an EMBL/GenBank/DDBJ whole genome shotgun (WGS) entry which is preliminary data.</text>
</comment>
<evidence type="ECO:0000313" key="2">
    <source>
        <dbReference type="EMBL" id="MBO3793275.1"/>
    </source>
</evidence>
<dbReference type="RefSeq" id="WP_064670936.1">
    <property type="nucleotide sequence ID" value="NZ_CM122994.1"/>
</dbReference>
<dbReference type="InterPro" id="IPR001387">
    <property type="entry name" value="Cro/C1-type_HTH"/>
</dbReference>
<dbReference type="AlphaFoldDB" id="A0A8I2B817"/>
<dbReference type="Pfam" id="PF01381">
    <property type="entry name" value="HTH_3"/>
    <property type="match status" value="1"/>
</dbReference>
<dbReference type="PANTHER" id="PTHR46558">
    <property type="entry name" value="TRACRIPTIONAL REGULATORY PROTEIN-RELATED-RELATED"/>
    <property type="match status" value="1"/>
</dbReference>
<dbReference type="GO" id="GO:0003677">
    <property type="term" value="F:DNA binding"/>
    <property type="evidence" value="ECO:0007669"/>
    <property type="project" value="UniProtKB-KW"/>
</dbReference>
<reference evidence="2" key="1">
    <citation type="submission" date="2021-03" db="EMBL/GenBank/DDBJ databases">
        <title>Isolation of Bacillus subtilis from fermented food sample.</title>
        <authorList>
            <person name="Lakshmanan V."/>
            <person name="Athira K."/>
            <person name="Rajagopal K."/>
        </authorList>
    </citation>
    <scope>NUCLEOTIDE SEQUENCE</scope>
    <source>
        <strain evidence="2">S1</strain>
    </source>
</reference>
<dbReference type="PANTHER" id="PTHR46558:SF4">
    <property type="entry name" value="DNA-BIDING PHAGE PROTEIN"/>
    <property type="match status" value="1"/>
</dbReference>
<proteinExistence type="predicted"/>
<dbReference type="SMART" id="SM00530">
    <property type="entry name" value="HTH_XRE"/>
    <property type="match status" value="1"/>
</dbReference>
<gene>
    <name evidence="2" type="ORF">J5227_02865</name>
</gene>
<dbReference type="EMBL" id="JAGFPW010000001">
    <property type="protein sequence ID" value="MBO3793275.1"/>
    <property type="molecule type" value="Genomic_DNA"/>
</dbReference>
<protein>
    <submittedName>
        <fullName evidence="2">Helix-turn-helix transcriptional regulator</fullName>
    </submittedName>
</protein>
<organism evidence="2 3">
    <name type="scientific">Bacillus subtilis</name>
    <dbReference type="NCBI Taxonomy" id="1423"/>
    <lineage>
        <taxon>Bacteria</taxon>
        <taxon>Bacillati</taxon>
        <taxon>Bacillota</taxon>
        <taxon>Bacilli</taxon>
        <taxon>Bacillales</taxon>
        <taxon>Bacillaceae</taxon>
        <taxon>Bacillus</taxon>
    </lineage>
</organism>
<accession>A0A8I2B817</accession>
<keyword evidence="1" id="KW-0238">DNA-binding</keyword>